<sequence length="31" mass="3314">MAGTDKNEKAGMTYGKSPKPSKDVTVDLSWA</sequence>
<organism evidence="2 3">
    <name type="scientific">Prevotella denticola</name>
    <dbReference type="NCBI Taxonomy" id="28129"/>
    <lineage>
        <taxon>Bacteria</taxon>
        <taxon>Pseudomonadati</taxon>
        <taxon>Bacteroidota</taxon>
        <taxon>Bacteroidia</taxon>
        <taxon>Bacteroidales</taxon>
        <taxon>Prevotellaceae</taxon>
        <taxon>Prevotella</taxon>
    </lineage>
</organism>
<dbReference type="EMBL" id="UGTM01000001">
    <property type="protein sequence ID" value="SUB87388.1"/>
    <property type="molecule type" value="Genomic_DNA"/>
</dbReference>
<gene>
    <name evidence="2" type="ORF">NCTC13067_01056</name>
</gene>
<reference evidence="2 3" key="1">
    <citation type="submission" date="2018-06" db="EMBL/GenBank/DDBJ databases">
        <authorList>
            <consortium name="Pathogen Informatics"/>
            <person name="Doyle S."/>
        </authorList>
    </citation>
    <scope>NUCLEOTIDE SEQUENCE [LARGE SCALE GENOMIC DNA]</scope>
    <source>
        <strain evidence="2 3">NCTC13067</strain>
    </source>
</reference>
<dbReference type="AlphaFoldDB" id="A0A379E3V0"/>
<evidence type="ECO:0000313" key="2">
    <source>
        <dbReference type="EMBL" id="SUB87388.1"/>
    </source>
</evidence>
<accession>A0A379E3V0</accession>
<evidence type="ECO:0000313" key="3">
    <source>
        <dbReference type="Proteomes" id="UP000255469"/>
    </source>
</evidence>
<protein>
    <submittedName>
        <fullName evidence="2">Uncharacterized protein</fullName>
    </submittedName>
</protein>
<proteinExistence type="predicted"/>
<evidence type="ECO:0000256" key="1">
    <source>
        <dbReference type="SAM" id="MobiDB-lite"/>
    </source>
</evidence>
<dbReference type="Proteomes" id="UP000255469">
    <property type="component" value="Unassembled WGS sequence"/>
</dbReference>
<feature type="region of interest" description="Disordered" evidence="1">
    <location>
        <begin position="1"/>
        <end position="31"/>
    </location>
</feature>
<name>A0A379E3V0_9BACT</name>